<dbReference type="EMBL" id="SRLO01007403">
    <property type="protein sequence ID" value="TNN28028.1"/>
    <property type="molecule type" value="Genomic_DNA"/>
</dbReference>
<dbReference type="Proteomes" id="UP000314294">
    <property type="component" value="Unassembled WGS sequence"/>
</dbReference>
<feature type="compositionally biased region" description="Basic and acidic residues" evidence="1">
    <location>
        <begin position="41"/>
        <end position="56"/>
    </location>
</feature>
<keyword evidence="3" id="KW-1185">Reference proteome</keyword>
<feature type="compositionally biased region" description="Gly residues" evidence="1">
    <location>
        <begin position="82"/>
        <end position="93"/>
    </location>
</feature>
<gene>
    <name evidence="2" type="ORF">EYF80_061825</name>
</gene>
<organism evidence="2 3">
    <name type="scientific">Liparis tanakae</name>
    <name type="common">Tanaka's snailfish</name>
    <dbReference type="NCBI Taxonomy" id="230148"/>
    <lineage>
        <taxon>Eukaryota</taxon>
        <taxon>Metazoa</taxon>
        <taxon>Chordata</taxon>
        <taxon>Craniata</taxon>
        <taxon>Vertebrata</taxon>
        <taxon>Euteleostomi</taxon>
        <taxon>Actinopterygii</taxon>
        <taxon>Neopterygii</taxon>
        <taxon>Teleostei</taxon>
        <taxon>Neoteleostei</taxon>
        <taxon>Acanthomorphata</taxon>
        <taxon>Eupercaria</taxon>
        <taxon>Perciformes</taxon>
        <taxon>Cottioidei</taxon>
        <taxon>Cottales</taxon>
        <taxon>Liparidae</taxon>
        <taxon>Liparis</taxon>
    </lineage>
</organism>
<sequence length="99" mass="10619">MAMLQRNLHQRGGWLQTRSAWRSAAHSTPLRSSGGALHHRGNGEPKTHARSVERVGVKLHRRVLPEKPRRPGRGASPQWAGLPGGGAPGGRGSQTGVLQ</sequence>
<proteinExistence type="predicted"/>
<reference evidence="2 3" key="1">
    <citation type="submission" date="2019-03" db="EMBL/GenBank/DDBJ databases">
        <title>First draft genome of Liparis tanakae, snailfish: a comprehensive survey of snailfish specific genes.</title>
        <authorList>
            <person name="Kim W."/>
            <person name="Song I."/>
            <person name="Jeong J.-H."/>
            <person name="Kim D."/>
            <person name="Kim S."/>
            <person name="Ryu S."/>
            <person name="Song J.Y."/>
            <person name="Lee S.K."/>
        </authorList>
    </citation>
    <scope>NUCLEOTIDE SEQUENCE [LARGE SCALE GENOMIC DNA]</scope>
    <source>
        <tissue evidence="2">Muscle</tissue>
    </source>
</reference>
<accession>A0A4Z2EGZ0</accession>
<feature type="region of interest" description="Disordered" evidence="1">
    <location>
        <begin position="19"/>
        <end position="99"/>
    </location>
</feature>
<feature type="compositionally biased region" description="Polar residues" evidence="1">
    <location>
        <begin position="19"/>
        <end position="31"/>
    </location>
</feature>
<dbReference type="AlphaFoldDB" id="A0A4Z2EGZ0"/>
<protein>
    <submittedName>
        <fullName evidence="2">Uncharacterized protein</fullName>
    </submittedName>
</protein>
<name>A0A4Z2EGZ0_9TELE</name>
<evidence type="ECO:0000313" key="3">
    <source>
        <dbReference type="Proteomes" id="UP000314294"/>
    </source>
</evidence>
<evidence type="ECO:0000313" key="2">
    <source>
        <dbReference type="EMBL" id="TNN28028.1"/>
    </source>
</evidence>
<comment type="caution">
    <text evidence="2">The sequence shown here is derived from an EMBL/GenBank/DDBJ whole genome shotgun (WGS) entry which is preliminary data.</text>
</comment>
<evidence type="ECO:0000256" key="1">
    <source>
        <dbReference type="SAM" id="MobiDB-lite"/>
    </source>
</evidence>